<dbReference type="EMBL" id="JBDLNV010000005">
    <property type="protein sequence ID" value="MFM1724855.1"/>
    <property type="molecule type" value="Genomic_DNA"/>
</dbReference>
<feature type="domain" description="Rhodanese" evidence="8">
    <location>
        <begin position="462"/>
        <end position="547"/>
    </location>
</feature>
<evidence type="ECO:0000256" key="7">
    <source>
        <dbReference type="SAM" id="MobiDB-lite"/>
    </source>
</evidence>
<dbReference type="InterPro" id="IPR036873">
    <property type="entry name" value="Rhodanese-like_dom_sf"/>
</dbReference>
<comment type="caution">
    <text evidence="9">The sequence shown here is derived from an EMBL/GenBank/DDBJ whole genome shotgun (WGS) entry which is preliminary data.</text>
</comment>
<keyword evidence="4" id="KW-0274">FAD</keyword>
<evidence type="ECO:0000256" key="5">
    <source>
        <dbReference type="ARBA" id="ARBA00023002"/>
    </source>
</evidence>
<comment type="cofactor">
    <cofactor evidence="1">
        <name>FAD</name>
        <dbReference type="ChEBI" id="CHEBI:57692"/>
    </cofactor>
</comment>
<dbReference type="Pfam" id="PF00581">
    <property type="entry name" value="Rhodanese"/>
    <property type="match status" value="1"/>
</dbReference>
<dbReference type="PRINTS" id="PR00411">
    <property type="entry name" value="PNDRDTASEI"/>
</dbReference>
<evidence type="ECO:0000256" key="4">
    <source>
        <dbReference type="ARBA" id="ARBA00022827"/>
    </source>
</evidence>
<dbReference type="PANTHER" id="PTHR43429:SF1">
    <property type="entry name" value="NAD(P)H SULFUR OXIDOREDUCTASE (COA-DEPENDENT)"/>
    <property type="match status" value="1"/>
</dbReference>
<dbReference type="Proteomes" id="UP001629745">
    <property type="component" value="Unassembled WGS sequence"/>
</dbReference>
<dbReference type="SUPFAM" id="SSF55424">
    <property type="entry name" value="FAD/NAD-linked reductases, dimerisation (C-terminal) domain"/>
    <property type="match status" value="1"/>
</dbReference>
<keyword evidence="6" id="KW-0676">Redox-active center</keyword>
<dbReference type="InterPro" id="IPR050260">
    <property type="entry name" value="FAD-bd_OxRdtase"/>
</dbReference>
<proteinExistence type="inferred from homology"/>
<dbReference type="Pfam" id="PF02852">
    <property type="entry name" value="Pyr_redox_dim"/>
    <property type="match status" value="1"/>
</dbReference>
<evidence type="ECO:0000256" key="3">
    <source>
        <dbReference type="ARBA" id="ARBA00022630"/>
    </source>
</evidence>
<keyword evidence="5" id="KW-0560">Oxidoreductase</keyword>
<organism evidence="9 10">
    <name type="scientific">Rhodococcus parequi</name>
    <dbReference type="NCBI Taxonomy" id="3137122"/>
    <lineage>
        <taxon>Bacteria</taxon>
        <taxon>Bacillati</taxon>
        <taxon>Actinomycetota</taxon>
        <taxon>Actinomycetes</taxon>
        <taxon>Mycobacteriales</taxon>
        <taxon>Nocardiaceae</taxon>
        <taxon>Rhodococcus</taxon>
    </lineage>
</organism>
<dbReference type="SUPFAM" id="SSF52821">
    <property type="entry name" value="Rhodanese/Cell cycle control phosphatase"/>
    <property type="match status" value="1"/>
</dbReference>
<dbReference type="Gene3D" id="3.40.250.10">
    <property type="entry name" value="Rhodanese-like domain"/>
    <property type="match status" value="1"/>
</dbReference>
<dbReference type="PRINTS" id="PR00368">
    <property type="entry name" value="FADPNR"/>
</dbReference>
<evidence type="ECO:0000256" key="6">
    <source>
        <dbReference type="ARBA" id="ARBA00023284"/>
    </source>
</evidence>
<dbReference type="SMART" id="SM00450">
    <property type="entry name" value="RHOD"/>
    <property type="match status" value="1"/>
</dbReference>
<keyword evidence="3" id="KW-0285">Flavoprotein</keyword>
<dbReference type="SUPFAM" id="SSF51905">
    <property type="entry name" value="FAD/NAD(P)-binding domain"/>
    <property type="match status" value="1"/>
</dbReference>
<dbReference type="Pfam" id="PF07992">
    <property type="entry name" value="Pyr_redox_2"/>
    <property type="match status" value="1"/>
</dbReference>
<evidence type="ECO:0000313" key="9">
    <source>
        <dbReference type="EMBL" id="MFM1724855.1"/>
    </source>
</evidence>
<name>A0ABW9FH04_9NOCA</name>
<dbReference type="InterPro" id="IPR036188">
    <property type="entry name" value="FAD/NAD-bd_sf"/>
</dbReference>
<dbReference type="InterPro" id="IPR004099">
    <property type="entry name" value="Pyr_nucl-diS_OxRdtase_dimer"/>
</dbReference>
<accession>A0ABW9FH04</accession>
<dbReference type="InterPro" id="IPR016156">
    <property type="entry name" value="FAD/NAD-linked_Rdtase_dimer_sf"/>
</dbReference>
<sequence>MVKVVIVGGVAGGMSAATRMRRLDESAEIVVFERGAHVSFANCGLPYYAGGVIEDRDELLLQTPESLAARFRLDVRVRSEVAAIDPDARTVTVHDLASGDTYVENYDELVLSTGASPIVPPLPGVERALILRDVEDVDRLVEQIESAQSSGAPSAVIVGAGFIGVELAENLRHRDLDVTVVELADQVLAPLDPEMAAPVADRMRENGVRLELGTQLTSIGANTAELADGRTLPADVVVMAIGVRPENALAKMAGADLGERGGVVVDDRMRTSVPHIFAVGDAVEKRDAVGGGVAMIPLANPANRQGRLVADVIAGRPVRAKSSSGTAVVGVFGLIVTATGWNEKRLRAEGRAHRVVHTHPQSHAGYYPGAQQMAIKLLVDPETDAILGAQAVGGEGVDKRIDVIATAMAGGLTASDLADLELAYAPQFGSAKDPVNMLGYIADNLRTGSTRTVQWHELDTLVAGGASLVDVRTADEFAAGAVPGAVNVPLDELRDRVGELPAGDLIVHCQVGQRGHTAVRLLAGLGRPAANLDGGYKTWDAGQRANAPSASPDIAEPPEGTPCAKLT</sequence>
<dbReference type="PROSITE" id="PS50206">
    <property type="entry name" value="RHODANESE_3"/>
    <property type="match status" value="1"/>
</dbReference>
<keyword evidence="10" id="KW-1185">Reference proteome</keyword>
<reference evidence="9 10" key="1">
    <citation type="submission" date="2023-11" db="EMBL/GenBank/DDBJ databases">
        <authorList>
            <person name="Val-Calvo J."/>
            <person name="Scortti M."/>
            <person name="Vazquez-Boland J."/>
        </authorList>
    </citation>
    <scope>NUCLEOTIDE SEQUENCE [LARGE SCALE GENOMIC DNA]</scope>
    <source>
        <strain evidence="9 10">PAM 2766</strain>
    </source>
</reference>
<dbReference type="PANTHER" id="PTHR43429">
    <property type="entry name" value="PYRIDINE NUCLEOTIDE-DISULFIDE OXIDOREDUCTASE DOMAIN-CONTAINING"/>
    <property type="match status" value="1"/>
</dbReference>
<dbReference type="InterPro" id="IPR001763">
    <property type="entry name" value="Rhodanese-like_dom"/>
</dbReference>
<evidence type="ECO:0000313" key="10">
    <source>
        <dbReference type="Proteomes" id="UP001629745"/>
    </source>
</evidence>
<feature type="region of interest" description="Disordered" evidence="7">
    <location>
        <begin position="541"/>
        <end position="567"/>
    </location>
</feature>
<comment type="similarity">
    <text evidence="2">Belongs to the class-III pyridine nucleotide-disulfide oxidoreductase family.</text>
</comment>
<evidence type="ECO:0000256" key="1">
    <source>
        <dbReference type="ARBA" id="ARBA00001974"/>
    </source>
</evidence>
<dbReference type="RefSeq" id="WP_420165564.1">
    <property type="nucleotide sequence ID" value="NZ_JBDLNV010000005.1"/>
</dbReference>
<dbReference type="InterPro" id="IPR023753">
    <property type="entry name" value="FAD/NAD-binding_dom"/>
</dbReference>
<evidence type="ECO:0000259" key="8">
    <source>
        <dbReference type="PROSITE" id="PS50206"/>
    </source>
</evidence>
<evidence type="ECO:0000256" key="2">
    <source>
        <dbReference type="ARBA" id="ARBA00009130"/>
    </source>
</evidence>
<dbReference type="Gene3D" id="3.50.50.60">
    <property type="entry name" value="FAD/NAD(P)-binding domain"/>
    <property type="match status" value="2"/>
</dbReference>
<gene>
    <name evidence="9" type="ORF">ABEU20_003450</name>
</gene>
<protein>
    <submittedName>
        <fullName evidence="9">FAD-dependent oxidoreductase</fullName>
    </submittedName>
</protein>